<evidence type="ECO:0000256" key="1">
    <source>
        <dbReference type="ARBA" id="ARBA00010528"/>
    </source>
</evidence>
<dbReference type="PANTHER" id="PTHR10746:SF6">
    <property type="entry name" value="LARGE RIBOSOMAL SUBUNIT PROTEIN UL4M"/>
    <property type="match status" value="1"/>
</dbReference>
<dbReference type="Gene3D" id="3.40.1370.10">
    <property type="match status" value="1"/>
</dbReference>
<dbReference type="GO" id="GO:1990904">
    <property type="term" value="C:ribonucleoprotein complex"/>
    <property type="evidence" value="ECO:0007669"/>
    <property type="project" value="UniProtKB-KW"/>
</dbReference>
<evidence type="ECO:0000256" key="4">
    <source>
        <dbReference type="ARBA" id="ARBA00035244"/>
    </source>
</evidence>
<keyword evidence="3 5" id="KW-0687">Ribonucleoprotein</keyword>
<dbReference type="Proteomes" id="UP000228900">
    <property type="component" value="Unassembled WGS sequence"/>
</dbReference>
<dbReference type="InterPro" id="IPR023574">
    <property type="entry name" value="Ribosomal_uL4_dom_sf"/>
</dbReference>
<keyword evidence="2 5" id="KW-0689">Ribosomal protein</keyword>
<comment type="function">
    <text evidence="5">Forms part of the polypeptide exit tunnel.</text>
</comment>
<feature type="region of interest" description="Disordered" evidence="6">
    <location>
        <begin position="54"/>
        <end position="79"/>
    </location>
</feature>
<dbReference type="InterPro" id="IPR002136">
    <property type="entry name" value="Ribosomal_uL4"/>
</dbReference>
<dbReference type="Pfam" id="PF00573">
    <property type="entry name" value="Ribosomal_L4"/>
    <property type="match status" value="1"/>
</dbReference>
<protein>
    <recommendedName>
        <fullName evidence="4 5">Large ribosomal subunit protein uL4</fullName>
    </recommendedName>
</protein>
<dbReference type="GO" id="GO:0019843">
    <property type="term" value="F:rRNA binding"/>
    <property type="evidence" value="ECO:0007669"/>
    <property type="project" value="UniProtKB-UniRule"/>
</dbReference>
<keyword evidence="5" id="KW-0694">RNA-binding</keyword>
<evidence type="ECO:0000256" key="2">
    <source>
        <dbReference type="ARBA" id="ARBA00022980"/>
    </source>
</evidence>
<comment type="function">
    <text evidence="5">One of the primary rRNA binding proteins, this protein initially binds near the 5'-end of the 23S rRNA. It is important during the early stages of 50S assembly. It makes multiple contacts with different domains of the 23S rRNA in the assembled 50S subunit and ribosome.</text>
</comment>
<dbReference type="SUPFAM" id="SSF52166">
    <property type="entry name" value="Ribosomal protein L4"/>
    <property type="match status" value="1"/>
</dbReference>
<accession>A0A2M6WNN8</accession>
<dbReference type="InterPro" id="IPR013005">
    <property type="entry name" value="Ribosomal_uL4-like"/>
</dbReference>
<dbReference type="AlphaFoldDB" id="A0A2M6WNN8"/>
<dbReference type="NCBIfam" id="TIGR03953">
    <property type="entry name" value="rplD_bact"/>
    <property type="match status" value="1"/>
</dbReference>
<reference evidence="8" key="1">
    <citation type="submission" date="2017-09" db="EMBL/GenBank/DDBJ databases">
        <title>Depth-based differentiation of microbial function through sediment-hosted aquifers and enrichment of novel symbionts in the deep terrestrial subsurface.</title>
        <authorList>
            <person name="Probst A.J."/>
            <person name="Ladd B."/>
            <person name="Jarett J.K."/>
            <person name="Geller-Mcgrath D.E."/>
            <person name="Sieber C.M.K."/>
            <person name="Emerson J.B."/>
            <person name="Anantharaman K."/>
            <person name="Thomas B.C."/>
            <person name="Malmstrom R."/>
            <person name="Stieglmeier M."/>
            <person name="Klingl A."/>
            <person name="Woyke T."/>
            <person name="Ryan C.M."/>
            <person name="Banfield J.F."/>
        </authorList>
    </citation>
    <scope>NUCLEOTIDE SEQUENCE [LARGE SCALE GENOMIC DNA]</scope>
</reference>
<dbReference type="GO" id="GO:0003735">
    <property type="term" value="F:structural constituent of ribosome"/>
    <property type="evidence" value="ECO:0007669"/>
    <property type="project" value="InterPro"/>
</dbReference>
<evidence type="ECO:0000313" key="8">
    <source>
        <dbReference type="Proteomes" id="UP000228900"/>
    </source>
</evidence>
<comment type="caution">
    <text evidence="7">The sequence shown here is derived from an EMBL/GenBank/DDBJ whole genome shotgun (WGS) entry which is preliminary data.</text>
</comment>
<comment type="subunit">
    <text evidence="5">Part of the 50S ribosomal subunit.</text>
</comment>
<sequence length="215" mass="24325">MSVKINVYNQKAENVGTLDLSDKIFKVALNNDLLHQAVIAQMANERQVLAHTKTRAEVSGGGKKPWKQKGTGRARVGSSRSPIWRGGGIIFGPRNERNFKKQLPQKMKQKALLMALSDKVNNGTLVILEKLDMPEFKTKTFGAMLTALEKKVLNNDRRNVLVINDQKDEKVKYSGRNLKGVEIINLENLNIVEVLKYKNLILTNEAVKKLEERYK</sequence>
<evidence type="ECO:0000256" key="5">
    <source>
        <dbReference type="HAMAP-Rule" id="MF_01328"/>
    </source>
</evidence>
<proteinExistence type="inferred from homology"/>
<evidence type="ECO:0000256" key="6">
    <source>
        <dbReference type="SAM" id="MobiDB-lite"/>
    </source>
</evidence>
<keyword evidence="5" id="KW-0699">rRNA-binding</keyword>
<dbReference type="HAMAP" id="MF_01328_B">
    <property type="entry name" value="Ribosomal_uL4_B"/>
    <property type="match status" value="1"/>
</dbReference>
<organism evidence="7 8">
    <name type="scientific">Candidatus Falkowbacteria bacterium CG10_big_fil_rev_8_21_14_0_10_39_9</name>
    <dbReference type="NCBI Taxonomy" id="1974566"/>
    <lineage>
        <taxon>Bacteria</taxon>
        <taxon>Candidatus Falkowiibacteriota</taxon>
    </lineage>
</organism>
<dbReference type="GO" id="GO:0006412">
    <property type="term" value="P:translation"/>
    <property type="evidence" value="ECO:0007669"/>
    <property type="project" value="UniProtKB-UniRule"/>
</dbReference>
<dbReference type="PANTHER" id="PTHR10746">
    <property type="entry name" value="50S RIBOSOMAL PROTEIN L4"/>
    <property type="match status" value="1"/>
</dbReference>
<dbReference type="GO" id="GO:0005840">
    <property type="term" value="C:ribosome"/>
    <property type="evidence" value="ECO:0007669"/>
    <property type="project" value="UniProtKB-KW"/>
</dbReference>
<evidence type="ECO:0000256" key="3">
    <source>
        <dbReference type="ARBA" id="ARBA00023274"/>
    </source>
</evidence>
<gene>
    <name evidence="5" type="primary">rplD</name>
    <name evidence="7" type="ORF">COT98_03760</name>
</gene>
<comment type="similarity">
    <text evidence="1 5">Belongs to the universal ribosomal protein uL4 family.</text>
</comment>
<dbReference type="EMBL" id="PFAQ01000052">
    <property type="protein sequence ID" value="PIT94421.1"/>
    <property type="molecule type" value="Genomic_DNA"/>
</dbReference>
<name>A0A2M6WNN8_9BACT</name>
<evidence type="ECO:0000313" key="7">
    <source>
        <dbReference type="EMBL" id="PIT94421.1"/>
    </source>
</evidence>